<protein>
    <submittedName>
        <fullName evidence="1 2">Uncharacterized protein</fullName>
    </submittedName>
</protein>
<dbReference type="EnsemblMetazoa" id="ISCW014830-RA">
    <property type="protein sequence ID" value="ISCW014830-PA"/>
    <property type="gene ID" value="ISCW014830"/>
</dbReference>
<evidence type="ECO:0000313" key="3">
    <source>
        <dbReference type="Proteomes" id="UP000001555"/>
    </source>
</evidence>
<dbReference type="PaxDb" id="6945-B7QKJ3"/>
<reference evidence="1 3" key="1">
    <citation type="submission" date="2008-03" db="EMBL/GenBank/DDBJ databases">
        <title>Annotation of Ixodes scapularis.</title>
        <authorList>
            <consortium name="Ixodes scapularis Genome Project Consortium"/>
            <person name="Caler E."/>
            <person name="Hannick L.I."/>
            <person name="Bidwell S."/>
            <person name="Joardar V."/>
            <person name="Thiagarajan M."/>
            <person name="Amedeo P."/>
            <person name="Galinsky K.J."/>
            <person name="Schobel S."/>
            <person name="Inman J."/>
            <person name="Hostetler J."/>
            <person name="Miller J."/>
            <person name="Hammond M."/>
            <person name="Megy K."/>
            <person name="Lawson D."/>
            <person name="Kodira C."/>
            <person name="Sutton G."/>
            <person name="Meyer J."/>
            <person name="Hill C.A."/>
            <person name="Birren B."/>
            <person name="Nene V."/>
            <person name="Collins F."/>
            <person name="Alarcon-Chaidez F."/>
            <person name="Wikel S."/>
            <person name="Strausberg R."/>
        </authorList>
    </citation>
    <scope>NUCLEOTIDE SEQUENCE [LARGE SCALE GENOMIC DNA]</scope>
    <source>
        <strain evidence="3">Wikel</strain>
        <strain evidence="1">Wikel colony</strain>
    </source>
</reference>
<dbReference type="HOGENOM" id="CLU_2640892_0_0_1"/>
<accession>B7QKJ3</accession>
<organism>
    <name type="scientific">Ixodes scapularis</name>
    <name type="common">Black-legged tick</name>
    <name type="synonym">Deer tick</name>
    <dbReference type="NCBI Taxonomy" id="6945"/>
    <lineage>
        <taxon>Eukaryota</taxon>
        <taxon>Metazoa</taxon>
        <taxon>Ecdysozoa</taxon>
        <taxon>Arthropoda</taxon>
        <taxon>Chelicerata</taxon>
        <taxon>Arachnida</taxon>
        <taxon>Acari</taxon>
        <taxon>Parasitiformes</taxon>
        <taxon>Ixodida</taxon>
        <taxon>Ixodoidea</taxon>
        <taxon>Ixodidae</taxon>
        <taxon>Ixodinae</taxon>
        <taxon>Ixodes</taxon>
    </lineage>
</organism>
<dbReference type="EMBL" id="ABJB011025670">
    <property type="status" value="NOT_ANNOTATED_CDS"/>
    <property type="molecule type" value="Genomic_DNA"/>
</dbReference>
<dbReference type="EMBL" id="DS960132">
    <property type="protein sequence ID" value="EEC19365.1"/>
    <property type="molecule type" value="Genomic_DNA"/>
</dbReference>
<name>B7QKJ3_IXOSC</name>
<dbReference type="AlphaFoldDB" id="B7QKJ3"/>
<keyword evidence="3" id="KW-1185">Reference proteome</keyword>
<gene>
    <name evidence="1" type="ORF">IscW_ISCW014830</name>
</gene>
<dbReference type="Proteomes" id="UP000001555">
    <property type="component" value="Unassembled WGS sequence"/>
</dbReference>
<dbReference type="InParanoid" id="B7QKJ3"/>
<reference evidence="2" key="2">
    <citation type="submission" date="2020-05" db="UniProtKB">
        <authorList>
            <consortium name="EnsemblMetazoa"/>
        </authorList>
    </citation>
    <scope>IDENTIFICATION</scope>
    <source>
        <strain evidence="2">wikel</strain>
    </source>
</reference>
<evidence type="ECO:0000313" key="1">
    <source>
        <dbReference type="EMBL" id="EEC19365.1"/>
    </source>
</evidence>
<sequence length="77" mass="8868">MMEIHKEVGNALRERSLIGNVFNKIESATKIKRMVIIYGECYPAHRCLDELLVPRACVDPVDVDIGDRRRLPRRSGF</sequence>
<dbReference type="VEuPathDB" id="VectorBase:ISCI014830"/>
<evidence type="ECO:0000313" key="2">
    <source>
        <dbReference type="EnsemblMetazoa" id="ISCW014830-PA"/>
    </source>
</evidence>
<dbReference type="VEuPathDB" id="VectorBase:ISCW014830"/>
<proteinExistence type="predicted"/>